<dbReference type="InterPro" id="IPR002145">
    <property type="entry name" value="CopG"/>
</dbReference>
<dbReference type="GO" id="GO:0006355">
    <property type="term" value="P:regulation of DNA-templated transcription"/>
    <property type="evidence" value="ECO:0007669"/>
    <property type="project" value="InterPro"/>
</dbReference>
<dbReference type="Gene3D" id="1.10.1220.10">
    <property type="entry name" value="Met repressor-like"/>
    <property type="match status" value="1"/>
</dbReference>
<reference evidence="2 3" key="1">
    <citation type="submission" date="2019-08" db="EMBL/GenBank/DDBJ databases">
        <title>Deep-cultivation of Planctomycetes and their phenomic and genomic characterization uncovers novel biology.</title>
        <authorList>
            <person name="Wiegand S."/>
            <person name="Jogler M."/>
            <person name="Boedeker C."/>
            <person name="Pinto D."/>
            <person name="Vollmers J."/>
            <person name="Rivas-Marin E."/>
            <person name="Kohn T."/>
            <person name="Peeters S.H."/>
            <person name="Heuer A."/>
            <person name="Rast P."/>
            <person name="Oberbeckmann S."/>
            <person name="Bunk B."/>
            <person name="Jeske O."/>
            <person name="Meyerdierks A."/>
            <person name="Storesund J.E."/>
            <person name="Kallscheuer N."/>
            <person name="Luecker S."/>
            <person name="Lage O.M."/>
            <person name="Pohl T."/>
            <person name="Merkel B.J."/>
            <person name="Hornburger P."/>
            <person name="Mueller R.-W."/>
            <person name="Bruemmer F."/>
            <person name="Labrenz M."/>
            <person name="Spormann A.M."/>
            <person name="Op Den Camp H."/>
            <person name="Overmann J."/>
            <person name="Amann R."/>
            <person name="Jetten M.S.M."/>
            <person name="Mascher T."/>
            <person name="Medema M.H."/>
            <person name="Devos D.P."/>
            <person name="Kaster A.-K."/>
            <person name="Ovreas L."/>
            <person name="Rohde M."/>
            <person name="Galperin M.Y."/>
            <person name="Jogler C."/>
        </authorList>
    </citation>
    <scope>NUCLEOTIDE SEQUENCE [LARGE SCALE GENOMIC DNA]</scope>
    <source>
        <strain evidence="2 3">LF1</strain>
    </source>
</reference>
<feature type="domain" description="Ribbon-helix-helix protein CopG" evidence="1">
    <location>
        <begin position="6"/>
        <end position="42"/>
    </location>
</feature>
<organism evidence="2 3">
    <name type="scientific">Rubripirellula obstinata</name>
    <dbReference type="NCBI Taxonomy" id="406547"/>
    <lineage>
        <taxon>Bacteria</taxon>
        <taxon>Pseudomonadati</taxon>
        <taxon>Planctomycetota</taxon>
        <taxon>Planctomycetia</taxon>
        <taxon>Pirellulales</taxon>
        <taxon>Pirellulaceae</taxon>
        <taxon>Rubripirellula</taxon>
    </lineage>
</organism>
<dbReference type="Pfam" id="PF01402">
    <property type="entry name" value="RHH_1"/>
    <property type="match status" value="1"/>
</dbReference>
<dbReference type="OrthoDB" id="8912400at2"/>
<evidence type="ECO:0000259" key="1">
    <source>
        <dbReference type="Pfam" id="PF01402"/>
    </source>
</evidence>
<evidence type="ECO:0000313" key="3">
    <source>
        <dbReference type="Proteomes" id="UP000322699"/>
    </source>
</evidence>
<proteinExistence type="predicted"/>
<dbReference type="Proteomes" id="UP000322699">
    <property type="component" value="Unassembled WGS sequence"/>
</dbReference>
<keyword evidence="3" id="KW-1185">Reference proteome</keyword>
<protein>
    <recommendedName>
        <fullName evidence="1">Ribbon-helix-helix protein CopG domain-containing protein</fullName>
    </recommendedName>
</protein>
<dbReference type="SUPFAM" id="SSF47598">
    <property type="entry name" value="Ribbon-helix-helix"/>
    <property type="match status" value="1"/>
</dbReference>
<dbReference type="InterPro" id="IPR013321">
    <property type="entry name" value="Arc_rbn_hlx_hlx"/>
</dbReference>
<gene>
    <name evidence="2" type="ORF">LF1_46360</name>
</gene>
<dbReference type="AlphaFoldDB" id="A0A5B1CQ23"/>
<dbReference type="InterPro" id="IPR010985">
    <property type="entry name" value="Ribbon_hlx_hlx"/>
</dbReference>
<dbReference type="EMBL" id="VRLW01000001">
    <property type="protein sequence ID" value="KAA1262075.1"/>
    <property type="molecule type" value="Genomic_DNA"/>
</dbReference>
<comment type="caution">
    <text evidence="2">The sequence shown here is derived from an EMBL/GenBank/DDBJ whole genome shotgun (WGS) entry which is preliminary data.</text>
</comment>
<dbReference type="RefSeq" id="WP_149752992.1">
    <property type="nucleotide sequence ID" value="NZ_LWSK01000196.1"/>
</dbReference>
<accession>A0A5B1CQ23</accession>
<name>A0A5B1CQ23_9BACT</name>
<sequence length="56" mass="6700">MKKYNLYLTEPQIEALGRISDEKGLSVSEVIRRALDEFIETEDEKQLKRMERSQKR</sequence>
<evidence type="ECO:0000313" key="2">
    <source>
        <dbReference type="EMBL" id="KAA1262075.1"/>
    </source>
</evidence>